<dbReference type="PIRSF" id="PIRSF037037">
    <property type="entry name" value="Kelch-like_protein_gigaxonin"/>
    <property type="match status" value="1"/>
</dbReference>
<protein>
    <recommendedName>
        <fullName evidence="3">BTB domain-containing protein</fullName>
    </recommendedName>
</protein>
<keyword evidence="5" id="KW-1185">Reference proteome</keyword>
<evidence type="ECO:0000313" key="4">
    <source>
        <dbReference type="EMBL" id="KAK2193976.1"/>
    </source>
</evidence>
<dbReference type="SMART" id="SM00612">
    <property type="entry name" value="Kelch"/>
    <property type="match status" value="3"/>
</dbReference>
<dbReference type="EMBL" id="JAODUO010000004">
    <property type="protein sequence ID" value="KAK2193976.1"/>
    <property type="molecule type" value="Genomic_DNA"/>
</dbReference>
<sequence length="556" mass="63026">MESSGVDENQSNEHDKEDSLEDLVSMVGPTDITLVAGAEQIACHKKKLSESSSYFQAMFNSNMLESTATTVELKDVQAHLVRKLVQYCYSYELHLTDANVGDILSTASMYQFLPVISECTQYLLTNLRVDNCLTAMVLADTCTINELYHEAKRLALWHFSEVVQHADFLNMSVDSLRDYLNNDMLATSEMGIVNAVIRWTTVDGPSRNRHFASLLSQVRFTSMAQDELVEVGQLELIKSNPECVKLVEQNLTCTGEGNEKTHSRQTRGVPRQLWVVGGEITTDEDRQYIRDVKRYNTDTDEFETVTAVPPWREGEVKGAKACIVGKDLYIIGGETNLGRSQWHYDVWRYDTFSDCWEVVSRLRQPRRHHGVIVFGNHIYVVGGFGRYRVVLDSVDRFDTVSHEWSNVPDLVEPVFSAAACQCRDKLFVVKHDIQYFVPGLSRTWTVMQMPWPFEIGIHSAVSVDDHIYLVGQYIPQLMRFNTATRELVDLGRFKSSSGPLCLCHDRIYAVGGGNDGELVESFDREKGEFVVVSQLNNCWCNTNLVAAPVFPRFRCG</sequence>
<keyword evidence="2" id="KW-0677">Repeat</keyword>
<dbReference type="InterPro" id="IPR011705">
    <property type="entry name" value="BACK"/>
</dbReference>
<gene>
    <name evidence="4" type="ORF">NP493_4g11044</name>
</gene>
<dbReference type="Pfam" id="PF07707">
    <property type="entry name" value="BACK"/>
    <property type="match status" value="1"/>
</dbReference>
<accession>A0AAD9ULP1</accession>
<organism evidence="4 5">
    <name type="scientific">Ridgeia piscesae</name>
    <name type="common">Tubeworm</name>
    <dbReference type="NCBI Taxonomy" id="27915"/>
    <lineage>
        <taxon>Eukaryota</taxon>
        <taxon>Metazoa</taxon>
        <taxon>Spiralia</taxon>
        <taxon>Lophotrochozoa</taxon>
        <taxon>Annelida</taxon>
        <taxon>Polychaeta</taxon>
        <taxon>Sedentaria</taxon>
        <taxon>Canalipalpata</taxon>
        <taxon>Sabellida</taxon>
        <taxon>Siboglinidae</taxon>
        <taxon>Ridgeia</taxon>
    </lineage>
</organism>
<dbReference type="Pfam" id="PF00651">
    <property type="entry name" value="BTB"/>
    <property type="match status" value="1"/>
</dbReference>
<dbReference type="InterPro" id="IPR006652">
    <property type="entry name" value="Kelch_1"/>
</dbReference>
<dbReference type="PANTHER" id="PTHR45632:SF3">
    <property type="entry name" value="KELCH-LIKE PROTEIN 32"/>
    <property type="match status" value="1"/>
</dbReference>
<name>A0AAD9ULP1_RIDPI</name>
<dbReference type="SUPFAM" id="SSF54695">
    <property type="entry name" value="POZ domain"/>
    <property type="match status" value="1"/>
</dbReference>
<dbReference type="PANTHER" id="PTHR45632">
    <property type="entry name" value="LD33804P"/>
    <property type="match status" value="1"/>
</dbReference>
<dbReference type="SMART" id="SM00875">
    <property type="entry name" value="BACK"/>
    <property type="match status" value="1"/>
</dbReference>
<feature type="domain" description="BTB" evidence="3">
    <location>
        <begin position="30"/>
        <end position="97"/>
    </location>
</feature>
<dbReference type="InterPro" id="IPR011333">
    <property type="entry name" value="SKP1/BTB/POZ_sf"/>
</dbReference>
<dbReference type="PROSITE" id="PS50097">
    <property type="entry name" value="BTB"/>
    <property type="match status" value="1"/>
</dbReference>
<dbReference type="Gene3D" id="1.25.40.420">
    <property type="match status" value="1"/>
</dbReference>
<dbReference type="Proteomes" id="UP001209878">
    <property type="component" value="Unassembled WGS sequence"/>
</dbReference>
<dbReference type="SUPFAM" id="SSF117281">
    <property type="entry name" value="Kelch motif"/>
    <property type="match status" value="1"/>
</dbReference>
<dbReference type="Gene3D" id="3.30.710.10">
    <property type="entry name" value="Potassium Channel Kv1.1, Chain A"/>
    <property type="match status" value="1"/>
</dbReference>
<evidence type="ECO:0000313" key="5">
    <source>
        <dbReference type="Proteomes" id="UP001209878"/>
    </source>
</evidence>
<evidence type="ECO:0000256" key="1">
    <source>
        <dbReference type="ARBA" id="ARBA00022441"/>
    </source>
</evidence>
<keyword evidence="1" id="KW-0880">Kelch repeat</keyword>
<reference evidence="4" key="1">
    <citation type="journal article" date="2023" name="Mol. Biol. Evol.">
        <title>Third-Generation Sequencing Reveals the Adaptive Role of the Epigenome in Three Deep-Sea Polychaetes.</title>
        <authorList>
            <person name="Perez M."/>
            <person name="Aroh O."/>
            <person name="Sun Y."/>
            <person name="Lan Y."/>
            <person name="Juniper S.K."/>
            <person name="Young C.R."/>
            <person name="Angers B."/>
            <person name="Qian P.Y."/>
        </authorList>
    </citation>
    <scope>NUCLEOTIDE SEQUENCE</scope>
    <source>
        <strain evidence="4">R07B-5</strain>
    </source>
</reference>
<dbReference type="AlphaFoldDB" id="A0AAD9ULP1"/>
<dbReference type="Pfam" id="PF24681">
    <property type="entry name" value="Kelch_KLHDC2_KLHL20_DRC7"/>
    <property type="match status" value="1"/>
</dbReference>
<proteinExistence type="predicted"/>
<dbReference type="SMART" id="SM00225">
    <property type="entry name" value="BTB"/>
    <property type="match status" value="1"/>
</dbReference>
<dbReference type="InterPro" id="IPR015915">
    <property type="entry name" value="Kelch-typ_b-propeller"/>
</dbReference>
<evidence type="ECO:0000256" key="2">
    <source>
        <dbReference type="ARBA" id="ARBA00022737"/>
    </source>
</evidence>
<evidence type="ECO:0000259" key="3">
    <source>
        <dbReference type="PROSITE" id="PS50097"/>
    </source>
</evidence>
<dbReference type="InterPro" id="IPR000210">
    <property type="entry name" value="BTB/POZ_dom"/>
</dbReference>
<dbReference type="InterPro" id="IPR017096">
    <property type="entry name" value="BTB-kelch_protein"/>
</dbReference>
<dbReference type="Gene3D" id="2.120.10.80">
    <property type="entry name" value="Kelch-type beta propeller"/>
    <property type="match status" value="2"/>
</dbReference>
<comment type="caution">
    <text evidence="4">The sequence shown here is derived from an EMBL/GenBank/DDBJ whole genome shotgun (WGS) entry which is preliminary data.</text>
</comment>